<name>A0ACC1HNH4_9FUNG</name>
<evidence type="ECO:0000313" key="1">
    <source>
        <dbReference type="EMBL" id="KAJ1676886.1"/>
    </source>
</evidence>
<feature type="non-terminal residue" evidence="1">
    <location>
        <position position="1"/>
    </location>
</feature>
<dbReference type="Proteomes" id="UP001145114">
    <property type="component" value="Unassembled WGS sequence"/>
</dbReference>
<feature type="non-terminal residue" evidence="1">
    <location>
        <position position="131"/>
    </location>
</feature>
<gene>
    <name evidence="1" type="ORF">EV182_007317</name>
</gene>
<reference evidence="1" key="1">
    <citation type="submission" date="2022-06" db="EMBL/GenBank/DDBJ databases">
        <title>Phylogenomic reconstructions and comparative analyses of Kickxellomycotina fungi.</title>
        <authorList>
            <person name="Reynolds N.K."/>
            <person name="Stajich J.E."/>
            <person name="Barry K."/>
            <person name="Grigoriev I.V."/>
            <person name="Crous P."/>
            <person name="Smith M.E."/>
        </authorList>
    </citation>
    <scope>NUCLEOTIDE SEQUENCE</scope>
    <source>
        <strain evidence="1">RSA 2271</strain>
    </source>
</reference>
<comment type="caution">
    <text evidence="1">The sequence shown here is derived from an EMBL/GenBank/DDBJ whole genome shotgun (WGS) entry which is preliminary data.</text>
</comment>
<sequence>KGSEADMIIPRVDVHCHAHDTPEQISLMGGSSHVAPEALPSDHSRVKTRWMCLMGTHYHDWDTVAEFTRKYPDRFIPAFGIHPWFVRRVPNLPDNDIDHEAFDAGLGIPASWEARLCELLEEFPQAIVGEC</sequence>
<evidence type="ECO:0000313" key="2">
    <source>
        <dbReference type="Proteomes" id="UP001145114"/>
    </source>
</evidence>
<accession>A0ACC1HNH4</accession>
<protein>
    <submittedName>
        <fullName evidence="1">Uncharacterized protein</fullName>
    </submittedName>
</protein>
<proteinExistence type="predicted"/>
<keyword evidence="2" id="KW-1185">Reference proteome</keyword>
<organism evidence="1 2">
    <name type="scientific">Spiromyces aspiralis</name>
    <dbReference type="NCBI Taxonomy" id="68401"/>
    <lineage>
        <taxon>Eukaryota</taxon>
        <taxon>Fungi</taxon>
        <taxon>Fungi incertae sedis</taxon>
        <taxon>Zoopagomycota</taxon>
        <taxon>Kickxellomycotina</taxon>
        <taxon>Kickxellomycetes</taxon>
        <taxon>Kickxellales</taxon>
        <taxon>Kickxellaceae</taxon>
        <taxon>Spiromyces</taxon>
    </lineage>
</organism>
<dbReference type="EMBL" id="JAMZIH010003340">
    <property type="protein sequence ID" value="KAJ1676886.1"/>
    <property type="molecule type" value="Genomic_DNA"/>
</dbReference>